<feature type="domain" description="Tc1-like transposase DDE" evidence="1">
    <location>
        <begin position="59"/>
        <end position="169"/>
    </location>
</feature>
<organism evidence="2 3">
    <name type="scientific">Linnemannia elongata AG-77</name>
    <dbReference type="NCBI Taxonomy" id="1314771"/>
    <lineage>
        <taxon>Eukaryota</taxon>
        <taxon>Fungi</taxon>
        <taxon>Fungi incertae sedis</taxon>
        <taxon>Mucoromycota</taxon>
        <taxon>Mortierellomycotina</taxon>
        <taxon>Mortierellomycetes</taxon>
        <taxon>Mortierellales</taxon>
        <taxon>Mortierellaceae</taxon>
        <taxon>Linnemannia</taxon>
    </lineage>
</organism>
<dbReference type="Pfam" id="PF13358">
    <property type="entry name" value="DDE_3"/>
    <property type="match status" value="1"/>
</dbReference>
<name>A0A197JVC6_9FUNG</name>
<dbReference type="STRING" id="1314771.A0A197JVC6"/>
<reference evidence="2 3" key="1">
    <citation type="submission" date="2016-05" db="EMBL/GenBank/DDBJ databases">
        <title>Genome sequencing reveals origins of a unique bacterial endosymbiosis in the earliest lineages of terrestrial Fungi.</title>
        <authorList>
            <consortium name="DOE Joint Genome Institute"/>
            <person name="Uehling J."/>
            <person name="Gryganskyi A."/>
            <person name="Hameed K."/>
            <person name="Tschaplinski T."/>
            <person name="Misztal P."/>
            <person name="Wu S."/>
            <person name="Desiro A."/>
            <person name="Vande Pol N."/>
            <person name="Du Z.-Y."/>
            <person name="Zienkiewicz A."/>
            <person name="Zienkiewicz K."/>
            <person name="Morin E."/>
            <person name="Tisserant E."/>
            <person name="Splivallo R."/>
            <person name="Hainaut M."/>
            <person name="Henrissat B."/>
            <person name="Ohm R."/>
            <person name="Kuo A."/>
            <person name="Yan J."/>
            <person name="Lipzen A."/>
            <person name="Nolan M."/>
            <person name="Labutti K."/>
            <person name="Barry K."/>
            <person name="Goldstein A."/>
            <person name="Labbe J."/>
            <person name="Schadt C."/>
            <person name="Tuskan G."/>
            <person name="Grigoriev I."/>
            <person name="Martin F."/>
            <person name="Vilgalys R."/>
            <person name="Bonito G."/>
        </authorList>
    </citation>
    <scope>NUCLEOTIDE SEQUENCE [LARGE SCALE GENOMIC DNA]</scope>
    <source>
        <strain evidence="2 3">AG-77</strain>
    </source>
</reference>
<accession>A0A197JVC6</accession>
<protein>
    <recommendedName>
        <fullName evidence="1">Tc1-like transposase DDE domain-containing protein</fullName>
    </recommendedName>
</protein>
<sequence length="203" mass="22965">MSTANTPSLYTLLWTWTRQSRFIRTSCIKDTNDESRSAIKTPKRLQRHSVISVLLSNERKAPRGLNMSLVIAVDKSGLLASKVKFKTYKGIHFARFFQNKPFPKLKDGHHLVIIVMDNCRIHNEKNVLNVLHNAHQTPLSLPASTPHLNVSERVFSATSKGLSRKTRSKSIRWQGLIQRSLLQSVTAAKVAGWLEEVQAKISN</sequence>
<evidence type="ECO:0000313" key="3">
    <source>
        <dbReference type="Proteomes" id="UP000078512"/>
    </source>
</evidence>
<dbReference type="Proteomes" id="UP000078512">
    <property type="component" value="Unassembled WGS sequence"/>
</dbReference>
<dbReference type="OrthoDB" id="2142724at2759"/>
<evidence type="ECO:0000313" key="2">
    <source>
        <dbReference type="EMBL" id="OAQ28391.1"/>
    </source>
</evidence>
<dbReference type="EMBL" id="KV442049">
    <property type="protein sequence ID" value="OAQ28391.1"/>
    <property type="molecule type" value="Genomic_DNA"/>
</dbReference>
<evidence type="ECO:0000259" key="1">
    <source>
        <dbReference type="Pfam" id="PF13358"/>
    </source>
</evidence>
<dbReference type="Gene3D" id="3.30.420.10">
    <property type="entry name" value="Ribonuclease H-like superfamily/Ribonuclease H"/>
    <property type="match status" value="1"/>
</dbReference>
<proteinExistence type="predicted"/>
<gene>
    <name evidence="2" type="ORF">K457DRAFT_20328</name>
</gene>
<dbReference type="AlphaFoldDB" id="A0A197JVC6"/>
<dbReference type="InterPro" id="IPR036397">
    <property type="entry name" value="RNaseH_sf"/>
</dbReference>
<dbReference type="GO" id="GO:0003676">
    <property type="term" value="F:nucleic acid binding"/>
    <property type="evidence" value="ECO:0007669"/>
    <property type="project" value="InterPro"/>
</dbReference>
<keyword evidence="3" id="KW-1185">Reference proteome</keyword>
<dbReference type="InterPro" id="IPR038717">
    <property type="entry name" value="Tc1-like_DDE_dom"/>
</dbReference>